<dbReference type="Proteomes" id="UP000494165">
    <property type="component" value="Unassembled WGS sequence"/>
</dbReference>
<dbReference type="InterPro" id="IPR045093">
    <property type="entry name" value="Cullin"/>
</dbReference>
<keyword evidence="8" id="KW-1185">Reference proteome</keyword>
<dbReference type="InterPro" id="IPR059120">
    <property type="entry name" value="Cullin-like_AB"/>
</dbReference>
<dbReference type="SMART" id="SM00182">
    <property type="entry name" value="CULLIN"/>
    <property type="match status" value="1"/>
</dbReference>
<evidence type="ECO:0000256" key="4">
    <source>
        <dbReference type="PROSITE-ProRule" id="PRU00330"/>
    </source>
</evidence>
<dbReference type="EMBL" id="CADEPI010000174">
    <property type="protein sequence ID" value="CAB3378921.1"/>
    <property type="molecule type" value="Genomic_DNA"/>
</dbReference>
<gene>
    <name evidence="7" type="ORF">CLODIP_2_CD00610</name>
</gene>
<dbReference type="PANTHER" id="PTHR11932">
    <property type="entry name" value="CULLIN"/>
    <property type="match status" value="1"/>
</dbReference>
<evidence type="ECO:0000313" key="8">
    <source>
        <dbReference type="Proteomes" id="UP000494165"/>
    </source>
</evidence>
<dbReference type="InterPro" id="IPR036388">
    <property type="entry name" value="WH-like_DNA-bd_sf"/>
</dbReference>
<dbReference type="Gene3D" id="1.10.10.10">
    <property type="entry name" value="Winged helix-like DNA-binding domain superfamily/Winged helix DNA-binding domain"/>
    <property type="match status" value="1"/>
</dbReference>
<dbReference type="GO" id="GO:0006511">
    <property type="term" value="P:ubiquitin-dependent protein catabolic process"/>
    <property type="evidence" value="ECO:0007669"/>
    <property type="project" value="InterPro"/>
</dbReference>
<dbReference type="FunFam" id="1.20.1310.10:FF:000002">
    <property type="entry name" value="cullin-3 isoform X1"/>
    <property type="match status" value="1"/>
</dbReference>
<sequence length="689" mass="80730">MSYVDLYRYSYELVINQKGNQLYTNLKCVVSKHLVEIVRKRILEHQGSMLHIVIKEWAEHQVIMSMIRDILLYLDCVFVPENYLGDIFDVGVVIFKDKIIDHPDINKKFVRCILEMVASDRAGGVVDKTAVKNALQMLVNLGIGSLQCYEENFELQFLKDSFEFYRSVYSEFISKGDIMGYIEMAQKLIQDEKKRAEMYMIKDTQEKVCNLVEGELIQSHMTEIIEIGPNGIRKLILEGQIKSLKQLYVMFDAHQGGADLLLDFFIKILREQFEAIYQEDEQSRDGKTTSATVAVNIVRNLVELFDKYKQLALAVEDKNLELKFVTEFKSFLRQKSSISEYLSLYIASFMKMERGEKEVSEEDLEAKMDGAMYIFRCIGELDTFEAYYRRYLTHRLIENKSIGYDYERNMVSRFKEMCGWQSTNHIEQMFKDIQLSKDCNDEFKKQQNEEGYTSQKSRIDLNVTALWDIKWDVCKVPENLNIPMDALNAFESFQLFYLSKHMKKKMRLHCSYGTAELKATFFNSEQQPVRTRLLTVPTLCMIVLLLFNDRLALTFDEIQVSTNISEGSLKTLLQRLVFGRMKILRKFPEGEEILPDSLFTVNEDFKPRHHRARIQFLDLHKETEEEKKVIHEDIEKHRGYELSAAIVRVMKARQSMKHNSLVAEVIDMVKSRDYIGRESGQMDSYRYIS</sequence>
<proteinExistence type="inferred from homology"/>
<evidence type="ECO:0000259" key="6">
    <source>
        <dbReference type="PROSITE" id="PS50069"/>
    </source>
</evidence>
<reference evidence="7 8" key="1">
    <citation type="submission" date="2020-04" db="EMBL/GenBank/DDBJ databases">
        <authorList>
            <person name="Alioto T."/>
            <person name="Alioto T."/>
            <person name="Gomez Garrido J."/>
        </authorList>
    </citation>
    <scope>NUCLEOTIDE SEQUENCE [LARGE SCALE GENOMIC DNA]</scope>
</reference>
<protein>
    <recommendedName>
        <fullName evidence="6">Cullin family profile domain-containing protein</fullName>
    </recommendedName>
</protein>
<evidence type="ECO:0000256" key="3">
    <source>
        <dbReference type="ARBA" id="ARBA00022843"/>
    </source>
</evidence>
<evidence type="ECO:0000256" key="5">
    <source>
        <dbReference type="RuleBase" id="RU003829"/>
    </source>
</evidence>
<keyword evidence="3" id="KW-0832">Ubl conjugation</keyword>
<dbReference type="AlphaFoldDB" id="A0A8S1D5A5"/>
<comment type="similarity">
    <text evidence="1 4 5">Belongs to the cullin family.</text>
</comment>
<dbReference type="FunFam" id="1.20.1310.10:FF:000001">
    <property type="entry name" value="Cullin 3"/>
    <property type="match status" value="1"/>
</dbReference>
<comment type="caution">
    <text evidence="7">The sequence shown here is derived from an EMBL/GenBank/DDBJ whole genome shotgun (WGS) entry which is preliminary data.</text>
</comment>
<dbReference type="InterPro" id="IPR001373">
    <property type="entry name" value="Cullin_N"/>
</dbReference>
<dbReference type="Pfam" id="PF00888">
    <property type="entry name" value="Cullin"/>
    <property type="match status" value="1"/>
</dbReference>
<keyword evidence="2" id="KW-1017">Isopeptide bond</keyword>
<evidence type="ECO:0000256" key="2">
    <source>
        <dbReference type="ARBA" id="ARBA00022499"/>
    </source>
</evidence>
<dbReference type="Pfam" id="PF10557">
    <property type="entry name" value="Cullin_Nedd8"/>
    <property type="match status" value="1"/>
</dbReference>
<evidence type="ECO:0000256" key="1">
    <source>
        <dbReference type="ARBA" id="ARBA00006019"/>
    </source>
</evidence>
<dbReference type="GO" id="GO:0031625">
    <property type="term" value="F:ubiquitin protein ligase binding"/>
    <property type="evidence" value="ECO:0007669"/>
    <property type="project" value="InterPro"/>
</dbReference>
<dbReference type="InterPro" id="IPR036317">
    <property type="entry name" value="Cullin_homology_sf"/>
</dbReference>
<name>A0A8S1D5A5_9INSE</name>
<dbReference type="SMART" id="SM00884">
    <property type="entry name" value="Cullin_Nedd8"/>
    <property type="match status" value="1"/>
</dbReference>
<dbReference type="PROSITE" id="PS50069">
    <property type="entry name" value="CULLIN_2"/>
    <property type="match status" value="1"/>
</dbReference>
<dbReference type="Pfam" id="PF26557">
    <property type="entry name" value="Cullin_AB"/>
    <property type="match status" value="1"/>
</dbReference>
<evidence type="ECO:0000313" key="7">
    <source>
        <dbReference type="EMBL" id="CAB3378921.1"/>
    </source>
</evidence>
<dbReference type="InterPro" id="IPR036390">
    <property type="entry name" value="WH_DNA-bd_sf"/>
</dbReference>
<dbReference type="InterPro" id="IPR019559">
    <property type="entry name" value="Cullin_neddylation_domain"/>
</dbReference>
<feature type="domain" description="Cullin family profile" evidence="6">
    <location>
        <begin position="337"/>
        <end position="577"/>
    </location>
</feature>
<dbReference type="SUPFAM" id="SSF46785">
    <property type="entry name" value="Winged helix' DNA-binding domain"/>
    <property type="match status" value="1"/>
</dbReference>
<dbReference type="Gene3D" id="1.20.1310.10">
    <property type="entry name" value="Cullin Repeats"/>
    <property type="match status" value="4"/>
</dbReference>
<dbReference type="OrthoDB" id="27073at2759"/>
<accession>A0A8S1D5A5</accession>
<organism evidence="7 8">
    <name type="scientific">Cloeon dipterum</name>
    <dbReference type="NCBI Taxonomy" id="197152"/>
    <lineage>
        <taxon>Eukaryota</taxon>
        <taxon>Metazoa</taxon>
        <taxon>Ecdysozoa</taxon>
        <taxon>Arthropoda</taxon>
        <taxon>Hexapoda</taxon>
        <taxon>Insecta</taxon>
        <taxon>Pterygota</taxon>
        <taxon>Palaeoptera</taxon>
        <taxon>Ephemeroptera</taxon>
        <taxon>Pisciforma</taxon>
        <taxon>Baetidae</taxon>
        <taxon>Cloeon</taxon>
    </lineage>
</organism>
<dbReference type="InterPro" id="IPR016158">
    <property type="entry name" value="Cullin_homology"/>
</dbReference>
<dbReference type="SUPFAM" id="SSF74788">
    <property type="entry name" value="Cullin repeat-like"/>
    <property type="match status" value="1"/>
</dbReference>
<dbReference type="SUPFAM" id="SSF75632">
    <property type="entry name" value="Cullin homology domain"/>
    <property type="match status" value="1"/>
</dbReference>
<dbReference type="Gene3D" id="3.30.230.130">
    <property type="entry name" value="Cullin, Chain C, Domain 2"/>
    <property type="match status" value="1"/>
</dbReference>
<dbReference type="InterPro" id="IPR016159">
    <property type="entry name" value="Cullin_repeat-like_dom_sf"/>
</dbReference>